<feature type="compositionally biased region" description="Polar residues" evidence="1">
    <location>
        <begin position="29"/>
        <end position="42"/>
    </location>
</feature>
<reference evidence="2 3" key="1">
    <citation type="submission" date="2023-03" db="EMBL/GenBank/DDBJ databases">
        <title>WGS of Gossypium arboreum.</title>
        <authorList>
            <person name="Yu D."/>
        </authorList>
    </citation>
    <scope>NUCLEOTIDE SEQUENCE [LARGE SCALE GENOMIC DNA]</scope>
    <source>
        <tissue evidence="2">Leaf</tissue>
    </source>
</reference>
<gene>
    <name evidence="2" type="ORF">PVK06_002693</name>
</gene>
<sequence length="67" mass="7690">MENESDNKVEQEFYSSDEHSDDCEETELVTPNVNSTGAQQPNVERDNNDEGGDHIYLELSLMHFSRL</sequence>
<dbReference type="Proteomes" id="UP001358586">
    <property type="component" value="Chromosome 1"/>
</dbReference>
<evidence type="ECO:0000313" key="2">
    <source>
        <dbReference type="EMBL" id="KAK5846407.1"/>
    </source>
</evidence>
<evidence type="ECO:0000256" key="1">
    <source>
        <dbReference type="SAM" id="MobiDB-lite"/>
    </source>
</evidence>
<accession>A0ABR0R5E1</accession>
<keyword evidence="3" id="KW-1185">Reference proteome</keyword>
<dbReference type="EMBL" id="JARKNE010000001">
    <property type="protein sequence ID" value="KAK5846407.1"/>
    <property type="molecule type" value="Genomic_DNA"/>
</dbReference>
<feature type="region of interest" description="Disordered" evidence="1">
    <location>
        <begin position="1"/>
        <end position="51"/>
    </location>
</feature>
<protein>
    <submittedName>
        <fullName evidence="2">Uncharacterized protein</fullName>
    </submittedName>
</protein>
<proteinExistence type="predicted"/>
<feature type="compositionally biased region" description="Basic and acidic residues" evidence="1">
    <location>
        <begin position="1"/>
        <end position="11"/>
    </location>
</feature>
<evidence type="ECO:0000313" key="3">
    <source>
        <dbReference type="Proteomes" id="UP001358586"/>
    </source>
</evidence>
<name>A0ABR0R5E1_GOSAR</name>
<comment type="caution">
    <text evidence="2">The sequence shown here is derived from an EMBL/GenBank/DDBJ whole genome shotgun (WGS) entry which is preliminary data.</text>
</comment>
<organism evidence="2 3">
    <name type="scientific">Gossypium arboreum</name>
    <name type="common">Tree cotton</name>
    <name type="synonym">Gossypium nanking</name>
    <dbReference type="NCBI Taxonomy" id="29729"/>
    <lineage>
        <taxon>Eukaryota</taxon>
        <taxon>Viridiplantae</taxon>
        <taxon>Streptophyta</taxon>
        <taxon>Embryophyta</taxon>
        <taxon>Tracheophyta</taxon>
        <taxon>Spermatophyta</taxon>
        <taxon>Magnoliopsida</taxon>
        <taxon>eudicotyledons</taxon>
        <taxon>Gunneridae</taxon>
        <taxon>Pentapetalae</taxon>
        <taxon>rosids</taxon>
        <taxon>malvids</taxon>
        <taxon>Malvales</taxon>
        <taxon>Malvaceae</taxon>
        <taxon>Malvoideae</taxon>
        <taxon>Gossypium</taxon>
    </lineage>
</organism>